<dbReference type="AlphaFoldDB" id="A0A8H4N3B1"/>
<keyword evidence="3" id="KW-1185">Reference proteome</keyword>
<organism evidence="2 3">
    <name type="scientific">Botryosphaeria dothidea</name>
    <dbReference type="NCBI Taxonomy" id="55169"/>
    <lineage>
        <taxon>Eukaryota</taxon>
        <taxon>Fungi</taxon>
        <taxon>Dikarya</taxon>
        <taxon>Ascomycota</taxon>
        <taxon>Pezizomycotina</taxon>
        <taxon>Dothideomycetes</taxon>
        <taxon>Dothideomycetes incertae sedis</taxon>
        <taxon>Botryosphaeriales</taxon>
        <taxon>Botryosphaeriaceae</taxon>
        <taxon>Botryosphaeria</taxon>
    </lineage>
</organism>
<evidence type="ECO:0000313" key="2">
    <source>
        <dbReference type="EMBL" id="KAF4307495.1"/>
    </source>
</evidence>
<sequence length="661" mass="73881">MAKSKSLLESARATSLYWVKRGRCKTHHINEFFSPRWQPSQDPPIYRVHTTNGANETHDPAVHQGRTYIGQSVKDVNAGKRLLNRYKNLRRSKKLPCQILWSTIARICRAKERTASPDARMPSSKTPPPADKASIQTSIERQQEQIKPIYPSSSQLEDKQSSDGTEVEATNVKHQEKDPRHKIRAGPTSKKDRQQDAIAESSKDVAASEPATNEASSGLRTELHKVAVTKEHSEESENAEMTADLQIGTRDDDAKAQKLADAPEPVLNAAPDIVRTKMKQEPAFKSSVIRLSDLVIRIPPTSSNTAHPYSARVLASPTTEAASANLAADDSLHRKKTKTLGTKKFVTHVLHPRGVDIVDIDTSATTTPFEHFSSMAPPAGCNIHRHYTRQAKDLRSSTVWITPTDRTVQSIRDNYAEMQQSVPRVLVEAEWVDDAVQLLLKREPRMIVSGRSSGGRRWLPMRMREESFRPDDLWEMPPIVRRDAPVDKSFLFSVRPDCSYWIWAGGFGPGLTVDDLAAVTSVRHRRALCPYLTVEVKKERSSKAATMGRQQLAASAAVALFNRCRLRERTQGGVHSAGSKLFKGLRHYGLLLAGVHYEFWCFQPHSSAHSWSGCSMRRICAGELDNDAGVRNYINWINETHKWGNTIHSNGCASDILSCID</sequence>
<accession>A0A8H4N3B1</accession>
<proteinExistence type="predicted"/>
<comment type="caution">
    <text evidence="2">The sequence shown here is derived from an EMBL/GenBank/DDBJ whole genome shotgun (WGS) entry which is preliminary data.</text>
</comment>
<name>A0A8H4N3B1_9PEZI</name>
<dbReference type="Proteomes" id="UP000572817">
    <property type="component" value="Unassembled WGS sequence"/>
</dbReference>
<evidence type="ECO:0000313" key="3">
    <source>
        <dbReference type="Proteomes" id="UP000572817"/>
    </source>
</evidence>
<feature type="region of interest" description="Disordered" evidence="1">
    <location>
        <begin position="112"/>
        <end position="222"/>
    </location>
</feature>
<protein>
    <submittedName>
        <fullName evidence="2">Uncharacterized protein</fullName>
    </submittedName>
</protein>
<feature type="region of interest" description="Disordered" evidence="1">
    <location>
        <begin position="228"/>
        <end position="247"/>
    </location>
</feature>
<dbReference type="OrthoDB" id="5426911at2759"/>
<reference evidence="2" key="1">
    <citation type="submission" date="2020-04" db="EMBL/GenBank/DDBJ databases">
        <title>Genome Assembly and Annotation of Botryosphaeria dothidea sdau 11-99, a Latent Pathogen of Apple Fruit Ring Rot in China.</title>
        <authorList>
            <person name="Yu C."/>
            <person name="Diao Y."/>
            <person name="Lu Q."/>
            <person name="Zhao J."/>
            <person name="Cui S."/>
            <person name="Peng C."/>
            <person name="He B."/>
            <person name="Liu H."/>
        </authorList>
    </citation>
    <scope>NUCLEOTIDE SEQUENCE [LARGE SCALE GENOMIC DNA]</scope>
    <source>
        <strain evidence="2">Sdau11-99</strain>
    </source>
</reference>
<dbReference type="EMBL" id="WWBZ02000022">
    <property type="protein sequence ID" value="KAF4307495.1"/>
    <property type="molecule type" value="Genomic_DNA"/>
</dbReference>
<feature type="compositionally biased region" description="Polar residues" evidence="1">
    <location>
        <begin position="210"/>
        <end position="219"/>
    </location>
</feature>
<evidence type="ECO:0000256" key="1">
    <source>
        <dbReference type="SAM" id="MobiDB-lite"/>
    </source>
</evidence>
<gene>
    <name evidence="2" type="ORF">GTA08_BOTSDO03877</name>
</gene>